<gene>
    <name evidence="2" type="ORF">S01H1_05077</name>
</gene>
<feature type="compositionally biased region" description="Polar residues" evidence="1">
    <location>
        <begin position="71"/>
        <end position="80"/>
    </location>
</feature>
<dbReference type="EMBL" id="BARS01002647">
    <property type="protein sequence ID" value="GAF70657.1"/>
    <property type="molecule type" value="Genomic_DNA"/>
</dbReference>
<accession>X0S400</accession>
<evidence type="ECO:0000313" key="2">
    <source>
        <dbReference type="EMBL" id="GAF70657.1"/>
    </source>
</evidence>
<dbReference type="AlphaFoldDB" id="X0S400"/>
<proteinExistence type="predicted"/>
<protein>
    <submittedName>
        <fullName evidence="2">Uncharacterized protein</fullName>
    </submittedName>
</protein>
<evidence type="ECO:0000256" key="1">
    <source>
        <dbReference type="SAM" id="MobiDB-lite"/>
    </source>
</evidence>
<sequence length="80" mass="9357">MKIILILIALMSINLAGCLHHKSRRKPIISKEQPIIQPKIEDNKTNETNQILDSMVQEQEKAPKEVDYDPEQSSTWWWKS</sequence>
<reference evidence="2" key="1">
    <citation type="journal article" date="2014" name="Front. Microbiol.">
        <title>High frequency of phylogenetically diverse reductive dehalogenase-homologous genes in deep subseafloor sedimentary metagenomes.</title>
        <authorList>
            <person name="Kawai M."/>
            <person name="Futagami T."/>
            <person name="Toyoda A."/>
            <person name="Takaki Y."/>
            <person name="Nishi S."/>
            <person name="Hori S."/>
            <person name="Arai W."/>
            <person name="Tsubouchi T."/>
            <person name="Morono Y."/>
            <person name="Uchiyama I."/>
            <person name="Ito T."/>
            <person name="Fujiyama A."/>
            <person name="Inagaki F."/>
            <person name="Takami H."/>
        </authorList>
    </citation>
    <scope>NUCLEOTIDE SEQUENCE</scope>
    <source>
        <strain evidence="2">Expedition CK06-06</strain>
    </source>
</reference>
<comment type="caution">
    <text evidence="2">The sequence shown here is derived from an EMBL/GenBank/DDBJ whole genome shotgun (WGS) entry which is preliminary data.</text>
</comment>
<name>X0S400_9ZZZZ</name>
<organism evidence="2">
    <name type="scientific">marine sediment metagenome</name>
    <dbReference type="NCBI Taxonomy" id="412755"/>
    <lineage>
        <taxon>unclassified sequences</taxon>
        <taxon>metagenomes</taxon>
        <taxon>ecological metagenomes</taxon>
    </lineage>
</organism>
<feature type="region of interest" description="Disordered" evidence="1">
    <location>
        <begin position="59"/>
        <end position="80"/>
    </location>
</feature>